<gene>
    <name evidence="1" type="ORF">E3N88_33818</name>
</gene>
<keyword evidence="2" id="KW-1185">Reference proteome</keyword>
<sequence length="96" mass="10463">MLSSSMDGCVAIDVSLDDITRTIKRPAASVATVAVAGIAEIVYSRIKDVLSAVKRYNIVQIYEKSMKIEMVGINLVAPIGSLLMAYNSWCKYECLS</sequence>
<dbReference type="EMBL" id="SZYD01000016">
    <property type="protein sequence ID" value="KAD3338297.1"/>
    <property type="molecule type" value="Genomic_DNA"/>
</dbReference>
<reference evidence="1 2" key="1">
    <citation type="submission" date="2019-05" db="EMBL/GenBank/DDBJ databases">
        <title>Mikania micrantha, genome provides insights into the molecular mechanism of rapid growth.</title>
        <authorList>
            <person name="Liu B."/>
        </authorList>
    </citation>
    <scope>NUCLEOTIDE SEQUENCE [LARGE SCALE GENOMIC DNA]</scope>
    <source>
        <strain evidence="1">NLD-2019</strain>
        <tissue evidence="1">Leaf</tissue>
    </source>
</reference>
<organism evidence="1 2">
    <name type="scientific">Mikania micrantha</name>
    <name type="common">bitter vine</name>
    <dbReference type="NCBI Taxonomy" id="192012"/>
    <lineage>
        <taxon>Eukaryota</taxon>
        <taxon>Viridiplantae</taxon>
        <taxon>Streptophyta</taxon>
        <taxon>Embryophyta</taxon>
        <taxon>Tracheophyta</taxon>
        <taxon>Spermatophyta</taxon>
        <taxon>Magnoliopsida</taxon>
        <taxon>eudicotyledons</taxon>
        <taxon>Gunneridae</taxon>
        <taxon>Pentapetalae</taxon>
        <taxon>asterids</taxon>
        <taxon>campanulids</taxon>
        <taxon>Asterales</taxon>
        <taxon>Asteraceae</taxon>
        <taxon>Asteroideae</taxon>
        <taxon>Heliantheae alliance</taxon>
        <taxon>Eupatorieae</taxon>
        <taxon>Mikania</taxon>
    </lineage>
</organism>
<comment type="caution">
    <text evidence="1">The sequence shown here is derived from an EMBL/GenBank/DDBJ whole genome shotgun (WGS) entry which is preliminary data.</text>
</comment>
<dbReference type="OrthoDB" id="1049195at2759"/>
<proteinExistence type="predicted"/>
<accession>A0A5N6MCS1</accession>
<protein>
    <submittedName>
        <fullName evidence="1">Uncharacterized protein</fullName>
    </submittedName>
</protein>
<evidence type="ECO:0000313" key="1">
    <source>
        <dbReference type="EMBL" id="KAD3338297.1"/>
    </source>
</evidence>
<name>A0A5N6MCS1_9ASTR</name>
<dbReference type="Proteomes" id="UP000326396">
    <property type="component" value="Linkage Group LG6"/>
</dbReference>
<dbReference type="AlphaFoldDB" id="A0A5N6MCS1"/>
<evidence type="ECO:0000313" key="2">
    <source>
        <dbReference type="Proteomes" id="UP000326396"/>
    </source>
</evidence>